<evidence type="ECO:0000313" key="2">
    <source>
        <dbReference type="Proteomes" id="UP000521676"/>
    </source>
</evidence>
<sequence>MRTAIPLMLAGAALLGQAPSTKPIEWVGTWEFQETWPGPQETTNCVVYKIHIMRRGVGLGAQIESDGYMTLGRVLATAKQEGGTIRLYFLKAQSDDRSPQYKPGELLLELSKSKGKTITTWHAFLPTLDKFQSPGEYFQQALP</sequence>
<dbReference type="Pfam" id="PF19453">
    <property type="entry name" value="DUF5991"/>
    <property type="match status" value="1"/>
</dbReference>
<comment type="caution">
    <text evidence="1">The sequence shown here is derived from an EMBL/GenBank/DDBJ whole genome shotgun (WGS) entry which is preliminary data.</text>
</comment>
<dbReference type="Proteomes" id="UP000521676">
    <property type="component" value="Unassembled WGS sequence"/>
</dbReference>
<proteinExistence type="predicted"/>
<evidence type="ECO:0000313" key="1">
    <source>
        <dbReference type="EMBL" id="NWJ49145.1"/>
    </source>
</evidence>
<dbReference type="AlphaFoldDB" id="A0A8T7MAI9"/>
<dbReference type="EMBL" id="JACATZ010000006">
    <property type="protein sequence ID" value="NWJ49145.1"/>
    <property type="molecule type" value="Genomic_DNA"/>
</dbReference>
<reference evidence="1 2" key="1">
    <citation type="submission" date="2020-06" db="EMBL/GenBank/DDBJ databases">
        <title>Anoxygenic phototrophic Chloroflexota member uses a Type I reaction center.</title>
        <authorList>
            <person name="Tsuji J.M."/>
            <person name="Shaw N.A."/>
            <person name="Nagashima S."/>
            <person name="Venkiteswaran J."/>
            <person name="Schiff S.L."/>
            <person name="Hanada S."/>
            <person name="Tank M."/>
            <person name="Neufeld J.D."/>
        </authorList>
    </citation>
    <scope>NUCLEOTIDE SEQUENCE [LARGE SCALE GENOMIC DNA]</scope>
    <source>
        <strain evidence="1">L227-S17</strain>
    </source>
</reference>
<organism evidence="1 2">
    <name type="scientific">Candidatus Chlorohelix allophototropha</name>
    <dbReference type="NCBI Taxonomy" id="3003348"/>
    <lineage>
        <taxon>Bacteria</taxon>
        <taxon>Bacillati</taxon>
        <taxon>Chloroflexota</taxon>
        <taxon>Chloroflexia</taxon>
        <taxon>Candidatus Chloroheliales</taxon>
        <taxon>Candidatus Chloroheliaceae</taxon>
        <taxon>Candidatus Chlorohelix</taxon>
    </lineage>
</organism>
<gene>
    <name evidence="1" type="ORF">HXX08_25085</name>
</gene>
<protein>
    <submittedName>
        <fullName evidence="1">Uncharacterized protein</fullName>
    </submittedName>
</protein>
<accession>A0A8T7MAI9</accession>
<dbReference type="InterPro" id="IPR046033">
    <property type="entry name" value="DUF5991"/>
</dbReference>
<name>A0A8T7MAI9_9CHLR</name>